<organism evidence="4 5">
    <name type="scientific">Bifidobacterium longum subsp. infantis</name>
    <dbReference type="NCBI Taxonomy" id="1682"/>
    <lineage>
        <taxon>Bacteria</taxon>
        <taxon>Bacillati</taxon>
        <taxon>Actinomycetota</taxon>
        <taxon>Actinomycetes</taxon>
        <taxon>Bifidobacteriales</taxon>
        <taxon>Bifidobacteriaceae</taxon>
        <taxon>Bifidobacterium</taxon>
    </lineage>
</organism>
<dbReference type="PANTHER" id="PTHR31690">
    <property type="entry name" value="FUCOSE MUTAROTASE"/>
    <property type="match status" value="1"/>
</dbReference>
<reference evidence="4 5" key="1">
    <citation type="submission" date="2014-12" db="EMBL/GenBank/DDBJ databases">
        <title>Complete genome sequence of Bifidobacterium longum subsp. infantis BT1.</title>
        <authorList>
            <person name="Kim J.F."/>
            <person name="Kwak M.-J."/>
        </authorList>
    </citation>
    <scope>NUCLEOTIDE SEQUENCE [LARGE SCALE GENOMIC DNA]</scope>
    <source>
        <strain evidence="4 5">BT1</strain>
    </source>
</reference>
<gene>
    <name evidence="4" type="ORF">RY67_477</name>
</gene>
<evidence type="ECO:0000256" key="2">
    <source>
        <dbReference type="ARBA" id="ARBA00023235"/>
    </source>
</evidence>
<comment type="catalytic activity">
    <reaction evidence="1">
        <text>beta-D-ribopyranose = beta-D-ribofuranose</text>
        <dbReference type="Rhea" id="RHEA:25432"/>
        <dbReference type="ChEBI" id="CHEBI:27476"/>
        <dbReference type="ChEBI" id="CHEBI:47002"/>
        <dbReference type="EC" id="5.4.99.62"/>
    </reaction>
</comment>
<dbReference type="InterPro" id="IPR007721">
    <property type="entry name" value="RbsD_FucU"/>
</dbReference>
<dbReference type="Proteomes" id="UP000067206">
    <property type="component" value="Chromosome"/>
</dbReference>
<evidence type="ECO:0000313" key="4">
    <source>
        <dbReference type="EMBL" id="ALE08540.1"/>
    </source>
</evidence>
<dbReference type="EMBL" id="CP010411">
    <property type="protein sequence ID" value="ALE08540.1"/>
    <property type="molecule type" value="Genomic_DNA"/>
</dbReference>
<dbReference type="RefSeq" id="WP_060620202.1">
    <property type="nucleotide sequence ID" value="NZ_CP010411.1"/>
</dbReference>
<dbReference type="InterPro" id="IPR050443">
    <property type="entry name" value="RbsD/FucU_mutarotase"/>
</dbReference>
<evidence type="ECO:0000313" key="5">
    <source>
        <dbReference type="Proteomes" id="UP000067206"/>
    </source>
</evidence>
<dbReference type="InterPro" id="IPR023750">
    <property type="entry name" value="RbsD-like_sf"/>
</dbReference>
<keyword evidence="2" id="KW-0413">Isomerase</keyword>
<dbReference type="Gene3D" id="3.40.1650.10">
    <property type="entry name" value="RbsD-like domain"/>
    <property type="match status" value="1"/>
</dbReference>
<evidence type="ECO:0000256" key="1">
    <source>
        <dbReference type="ARBA" id="ARBA00000223"/>
    </source>
</evidence>
<dbReference type="SUPFAM" id="SSF102546">
    <property type="entry name" value="RbsD-like"/>
    <property type="match status" value="1"/>
</dbReference>
<dbReference type="GO" id="GO:0062193">
    <property type="term" value="F:D-ribose pyranase activity"/>
    <property type="evidence" value="ECO:0007669"/>
    <property type="project" value="UniProtKB-EC"/>
</dbReference>
<dbReference type="AlphaFoldDB" id="A0A0M5KVZ0"/>
<accession>A0A0M5KVZ0</accession>
<evidence type="ECO:0000256" key="3">
    <source>
        <dbReference type="ARBA" id="ARBA00036324"/>
    </source>
</evidence>
<name>A0A0M5KVZ0_BIFLI</name>
<dbReference type="PATRIC" id="fig|1682.24.peg.461"/>
<dbReference type="GO" id="GO:0006004">
    <property type="term" value="P:fucose metabolic process"/>
    <property type="evidence" value="ECO:0007669"/>
    <property type="project" value="TreeGrafter"/>
</dbReference>
<dbReference type="GO" id="GO:0042806">
    <property type="term" value="F:fucose binding"/>
    <property type="evidence" value="ECO:0007669"/>
    <property type="project" value="TreeGrafter"/>
</dbReference>
<comment type="catalytic activity">
    <reaction evidence="3">
        <text>alpha-L-fucose = beta-L-fucose</text>
        <dbReference type="Rhea" id="RHEA:25580"/>
        <dbReference type="ChEBI" id="CHEBI:42548"/>
        <dbReference type="ChEBI" id="CHEBI:42589"/>
        <dbReference type="EC" id="5.1.3.29"/>
    </reaction>
</comment>
<dbReference type="NCBIfam" id="NF011949">
    <property type="entry name" value="PRK15420.1"/>
    <property type="match status" value="1"/>
</dbReference>
<protein>
    <submittedName>
        <fullName evidence="4">Fucose operon protein</fullName>
    </submittedName>
</protein>
<dbReference type="GO" id="GO:0036373">
    <property type="term" value="F:L-fucose mutarotase activity"/>
    <property type="evidence" value="ECO:0007669"/>
    <property type="project" value="UniProtKB-EC"/>
</dbReference>
<dbReference type="PANTHER" id="PTHR31690:SF4">
    <property type="entry name" value="FUCOSE MUTAROTASE"/>
    <property type="match status" value="1"/>
</dbReference>
<sequence length="145" mass="16255">MLKGIPPIIQPDLLKILSEMGHGDAIVLADAHFPAESVGVRSHVIRYDGQPIEPLLDAVLQLIPLDQYTQHPVLLMDKVPGDTVDTPIWDRYRQVIDRHEPGRQAGIGMLERFAFYEEAGRSYCIVATGEQSQYANIIIRKGVIR</sequence>
<proteinExistence type="predicted"/>
<dbReference type="Pfam" id="PF05025">
    <property type="entry name" value="RbsD_FucU"/>
    <property type="match status" value="1"/>
</dbReference>